<evidence type="ECO:0000313" key="9">
    <source>
        <dbReference type="EMBL" id="KAK4549149.1"/>
    </source>
</evidence>
<gene>
    <name evidence="9" type="ORF">LTR36_007606</name>
</gene>
<proteinExistence type="inferred from homology"/>
<evidence type="ECO:0000256" key="1">
    <source>
        <dbReference type="ARBA" id="ARBA00004141"/>
    </source>
</evidence>
<feature type="region of interest" description="Disordered" evidence="6">
    <location>
        <begin position="188"/>
        <end position="262"/>
    </location>
</feature>
<sequence>MPGNIISITPADFATWPTPNYVDPLERTWLPAYAITLYAVSTVMVATRLWLRANKKAGGLGLDDAFNPRYHHNYSCVDTTVINLLAGVFAVISDLYAVVLPCVMTRHFAISVPQKLALNVIFCLGILIASAGAVRTYYLYEVGQKPDVSWLIFDVFVWAQLEVSLAIMCASAPALRVLLRTYLGAPSDRAGRTTRSNTSRQSNQGSGVSGVVIRRISGPDDRYQRDDFNAKHHTKSSAGSTVSDIEAESDSPSSTAPSSHYLIKTPADYEAYNLQSMDKCRESLSLPRRSESRDTGTQNFSQPFSKGWHDR</sequence>
<comment type="caution">
    <text evidence="9">The sequence shown here is derived from an EMBL/GenBank/DDBJ whole genome shotgun (WGS) entry which is preliminary data.</text>
</comment>
<dbReference type="PANTHER" id="PTHR33048">
    <property type="entry name" value="PTH11-LIKE INTEGRAL MEMBRANE PROTEIN (AFU_ORTHOLOGUE AFUA_5G11245)"/>
    <property type="match status" value="1"/>
</dbReference>
<feature type="compositionally biased region" description="Polar residues" evidence="6">
    <location>
        <begin position="193"/>
        <end position="206"/>
    </location>
</feature>
<keyword evidence="2 7" id="KW-0812">Transmembrane</keyword>
<dbReference type="InterPro" id="IPR049326">
    <property type="entry name" value="Rhodopsin_dom_fungi"/>
</dbReference>
<reference evidence="9 10" key="1">
    <citation type="submission" date="2021-11" db="EMBL/GenBank/DDBJ databases">
        <title>Black yeast isolated from Biological Soil Crust.</title>
        <authorList>
            <person name="Kurbessoian T."/>
        </authorList>
    </citation>
    <scope>NUCLEOTIDE SEQUENCE [LARGE SCALE GENOMIC DNA]</scope>
    <source>
        <strain evidence="9 10">CCFEE 5522</strain>
    </source>
</reference>
<keyword evidence="10" id="KW-1185">Reference proteome</keyword>
<feature type="transmembrane region" description="Helical" evidence="7">
    <location>
        <begin position="116"/>
        <end position="138"/>
    </location>
</feature>
<evidence type="ECO:0000256" key="6">
    <source>
        <dbReference type="SAM" id="MobiDB-lite"/>
    </source>
</evidence>
<dbReference type="GO" id="GO:0016020">
    <property type="term" value="C:membrane"/>
    <property type="evidence" value="ECO:0007669"/>
    <property type="project" value="UniProtKB-SubCell"/>
</dbReference>
<feature type="transmembrane region" description="Helical" evidence="7">
    <location>
        <begin position="81"/>
        <end position="104"/>
    </location>
</feature>
<feature type="compositionally biased region" description="Basic and acidic residues" evidence="6">
    <location>
        <begin position="217"/>
        <end position="230"/>
    </location>
</feature>
<protein>
    <recommendedName>
        <fullName evidence="8">Rhodopsin domain-containing protein</fullName>
    </recommendedName>
</protein>
<dbReference type="InterPro" id="IPR052337">
    <property type="entry name" value="SAT4-like"/>
</dbReference>
<accession>A0AAV9JX04</accession>
<dbReference type="Pfam" id="PF20684">
    <property type="entry name" value="Fung_rhodopsin"/>
    <property type="match status" value="1"/>
</dbReference>
<feature type="transmembrane region" description="Helical" evidence="7">
    <location>
        <begin position="158"/>
        <end position="179"/>
    </location>
</feature>
<evidence type="ECO:0000256" key="3">
    <source>
        <dbReference type="ARBA" id="ARBA00022989"/>
    </source>
</evidence>
<dbReference type="PANTHER" id="PTHR33048:SF47">
    <property type="entry name" value="INTEGRAL MEMBRANE PROTEIN-RELATED"/>
    <property type="match status" value="1"/>
</dbReference>
<organism evidence="9 10">
    <name type="scientific">Oleoguttula mirabilis</name>
    <dbReference type="NCBI Taxonomy" id="1507867"/>
    <lineage>
        <taxon>Eukaryota</taxon>
        <taxon>Fungi</taxon>
        <taxon>Dikarya</taxon>
        <taxon>Ascomycota</taxon>
        <taxon>Pezizomycotina</taxon>
        <taxon>Dothideomycetes</taxon>
        <taxon>Dothideomycetidae</taxon>
        <taxon>Mycosphaerellales</taxon>
        <taxon>Teratosphaeriaceae</taxon>
        <taxon>Oleoguttula</taxon>
    </lineage>
</organism>
<feature type="compositionally biased region" description="Polar residues" evidence="6">
    <location>
        <begin position="295"/>
        <end position="304"/>
    </location>
</feature>
<feature type="domain" description="Rhodopsin" evidence="8">
    <location>
        <begin position="64"/>
        <end position="180"/>
    </location>
</feature>
<dbReference type="EMBL" id="JAVFHQ010000005">
    <property type="protein sequence ID" value="KAK4549149.1"/>
    <property type="molecule type" value="Genomic_DNA"/>
</dbReference>
<evidence type="ECO:0000256" key="2">
    <source>
        <dbReference type="ARBA" id="ARBA00022692"/>
    </source>
</evidence>
<evidence type="ECO:0000313" key="10">
    <source>
        <dbReference type="Proteomes" id="UP001324427"/>
    </source>
</evidence>
<comment type="similarity">
    <text evidence="5">Belongs to the SAT4 family.</text>
</comment>
<keyword evidence="3 7" id="KW-1133">Transmembrane helix</keyword>
<keyword evidence="4 7" id="KW-0472">Membrane</keyword>
<name>A0AAV9JX04_9PEZI</name>
<dbReference type="Proteomes" id="UP001324427">
    <property type="component" value="Unassembled WGS sequence"/>
</dbReference>
<evidence type="ECO:0000256" key="7">
    <source>
        <dbReference type="SAM" id="Phobius"/>
    </source>
</evidence>
<feature type="region of interest" description="Disordered" evidence="6">
    <location>
        <begin position="283"/>
        <end position="311"/>
    </location>
</feature>
<feature type="compositionally biased region" description="Low complexity" evidence="6">
    <location>
        <begin position="250"/>
        <end position="259"/>
    </location>
</feature>
<comment type="subcellular location">
    <subcellularLocation>
        <location evidence="1">Membrane</location>
        <topology evidence="1">Multi-pass membrane protein</topology>
    </subcellularLocation>
</comment>
<feature type="transmembrane region" description="Helical" evidence="7">
    <location>
        <begin position="30"/>
        <end position="51"/>
    </location>
</feature>
<evidence type="ECO:0000256" key="5">
    <source>
        <dbReference type="ARBA" id="ARBA00038359"/>
    </source>
</evidence>
<evidence type="ECO:0000259" key="8">
    <source>
        <dbReference type="Pfam" id="PF20684"/>
    </source>
</evidence>
<evidence type="ECO:0000256" key="4">
    <source>
        <dbReference type="ARBA" id="ARBA00023136"/>
    </source>
</evidence>
<feature type="compositionally biased region" description="Basic and acidic residues" evidence="6">
    <location>
        <begin position="283"/>
        <end position="294"/>
    </location>
</feature>
<dbReference type="AlphaFoldDB" id="A0AAV9JX04"/>